<accession>K1R5R8</accession>
<organism evidence="1">
    <name type="scientific">Magallana gigas</name>
    <name type="common">Pacific oyster</name>
    <name type="synonym">Crassostrea gigas</name>
    <dbReference type="NCBI Taxonomy" id="29159"/>
    <lineage>
        <taxon>Eukaryota</taxon>
        <taxon>Metazoa</taxon>
        <taxon>Spiralia</taxon>
        <taxon>Lophotrochozoa</taxon>
        <taxon>Mollusca</taxon>
        <taxon>Bivalvia</taxon>
        <taxon>Autobranchia</taxon>
        <taxon>Pteriomorphia</taxon>
        <taxon>Ostreida</taxon>
        <taxon>Ostreoidea</taxon>
        <taxon>Ostreidae</taxon>
        <taxon>Magallana</taxon>
    </lineage>
</organism>
<protein>
    <submittedName>
        <fullName evidence="1">Uncharacterized protein</fullName>
    </submittedName>
</protein>
<dbReference type="InParanoid" id="K1R5R8"/>
<sequence>MLNCKTGYVLRTGSGSECPQCTCQAVGVQPLRCTAALFCHRGCVLGYKHGDHGCPSCSCISPSGEVGSYNTISMLMKYCTNVAHCVNSCHGGFSLTGSEAGRCPACTCTIQHHSHQDIHRMCPETFRCGEMCADGFTLKNEPGNPCPACYCITGQIKVTASPQPIHPIQTGSHVMVDTGVTAGNVPMGIAGGGSGSLPLKAPSPSLTVPGTVPSVSIAAPPSSGVIGSGSQGVPSGSAVHFNILQGPGGENIGGPQVAADHVVTSSVKQTPPNRCARIIHCVLTCHSGYKLTDKDEGGCPGCDCLPSK</sequence>
<gene>
    <name evidence="1" type="ORF">CGI_10002106</name>
</gene>
<name>K1R5R8_MAGGI</name>
<dbReference type="AlphaFoldDB" id="K1R5R8"/>
<reference evidence="1" key="1">
    <citation type="journal article" date="2012" name="Nature">
        <title>The oyster genome reveals stress adaptation and complexity of shell formation.</title>
        <authorList>
            <person name="Zhang G."/>
            <person name="Fang X."/>
            <person name="Guo X."/>
            <person name="Li L."/>
            <person name="Luo R."/>
            <person name="Xu F."/>
            <person name="Yang P."/>
            <person name="Zhang L."/>
            <person name="Wang X."/>
            <person name="Qi H."/>
            <person name="Xiong Z."/>
            <person name="Que H."/>
            <person name="Xie Y."/>
            <person name="Holland P.W."/>
            <person name="Paps J."/>
            <person name="Zhu Y."/>
            <person name="Wu F."/>
            <person name="Chen Y."/>
            <person name="Wang J."/>
            <person name="Peng C."/>
            <person name="Meng J."/>
            <person name="Yang L."/>
            <person name="Liu J."/>
            <person name="Wen B."/>
            <person name="Zhang N."/>
            <person name="Huang Z."/>
            <person name="Zhu Q."/>
            <person name="Feng Y."/>
            <person name="Mount A."/>
            <person name="Hedgecock D."/>
            <person name="Xu Z."/>
            <person name="Liu Y."/>
            <person name="Domazet-Loso T."/>
            <person name="Du Y."/>
            <person name="Sun X."/>
            <person name="Zhang S."/>
            <person name="Liu B."/>
            <person name="Cheng P."/>
            <person name="Jiang X."/>
            <person name="Li J."/>
            <person name="Fan D."/>
            <person name="Wang W."/>
            <person name="Fu W."/>
            <person name="Wang T."/>
            <person name="Wang B."/>
            <person name="Zhang J."/>
            <person name="Peng Z."/>
            <person name="Li Y."/>
            <person name="Li N."/>
            <person name="Wang J."/>
            <person name="Chen M."/>
            <person name="He Y."/>
            <person name="Tan F."/>
            <person name="Song X."/>
            <person name="Zheng Q."/>
            <person name="Huang R."/>
            <person name="Yang H."/>
            <person name="Du X."/>
            <person name="Chen L."/>
            <person name="Yang M."/>
            <person name="Gaffney P.M."/>
            <person name="Wang S."/>
            <person name="Luo L."/>
            <person name="She Z."/>
            <person name="Ming Y."/>
            <person name="Huang W."/>
            <person name="Zhang S."/>
            <person name="Huang B."/>
            <person name="Zhang Y."/>
            <person name="Qu T."/>
            <person name="Ni P."/>
            <person name="Miao G."/>
            <person name="Wang J."/>
            <person name="Wang Q."/>
            <person name="Steinberg C.E."/>
            <person name="Wang H."/>
            <person name="Li N."/>
            <person name="Qian L."/>
            <person name="Zhang G."/>
            <person name="Li Y."/>
            <person name="Yang H."/>
            <person name="Liu X."/>
            <person name="Wang J."/>
            <person name="Yin Y."/>
            <person name="Wang J."/>
        </authorList>
    </citation>
    <scope>NUCLEOTIDE SEQUENCE [LARGE SCALE GENOMIC DNA]</scope>
    <source>
        <strain evidence="1">05x7-T-G4-1.051#20</strain>
    </source>
</reference>
<proteinExistence type="predicted"/>
<evidence type="ECO:0000313" key="1">
    <source>
        <dbReference type="EMBL" id="EKC29316.1"/>
    </source>
</evidence>
<dbReference type="EMBL" id="JH817922">
    <property type="protein sequence ID" value="EKC29316.1"/>
    <property type="molecule type" value="Genomic_DNA"/>
</dbReference>
<dbReference type="HOGENOM" id="CLU_903847_0_0_1"/>